<keyword evidence="1" id="KW-1133">Transmembrane helix</keyword>
<keyword evidence="1" id="KW-0472">Membrane</keyword>
<proteinExistence type="predicted"/>
<gene>
    <name evidence="2" type="ORF">BN656_00629</name>
</gene>
<feature type="transmembrane region" description="Helical" evidence="1">
    <location>
        <begin position="407"/>
        <end position="424"/>
    </location>
</feature>
<accession>R7AK92</accession>
<evidence type="ECO:0000313" key="2">
    <source>
        <dbReference type="EMBL" id="CDD55929.1"/>
    </source>
</evidence>
<feature type="transmembrane region" description="Helical" evidence="1">
    <location>
        <begin position="376"/>
        <end position="401"/>
    </location>
</feature>
<feature type="transmembrane region" description="Helical" evidence="1">
    <location>
        <begin position="180"/>
        <end position="198"/>
    </location>
</feature>
<feature type="transmembrane region" description="Helical" evidence="1">
    <location>
        <begin position="20"/>
        <end position="46"/>
    </location>
</feature>
<dbReference type="AlphaFoldDB" id="R7AK92"/>
<feature type="transmembrane region" description="Helical" evidence="1">
    <location>
        <begin position="344"/>
        <end position="364"/>
    </location>
</feature>
<comment type="caution">
    <text evidence="2">The sequence shown here is derived from an EMBL/GenBank/DDBJ whole genome shotgun (WGS) entry which is preliminary data.</text>
</comment>
<dbReference type="InterPro" id="IPR025291">
    <property type="entry name" value="DUF4153"/>
</dbReference>
<protein>
    <submittedName>
        <fullName evidence="2">Uncharacterized protein</fullName>
    </submittedName>
</protein>
<dbReference type="Pfam" id="PF13687">
    <property type="entry name" value="DUF4153"/>
    <property type="match status" value="1"/>
</dbReference>
<feature type="transmembrane region" description="Helical" evidence="1">
    <location>
        <begin position="96"/>
        <end position="117"/>
    </location>
</feature>
<feature type="transmembrane region" description="Helical" evidence="1">
    <location>
        <begin position="235"/>
        <end position="255"/>
    </location>
</feature>
<feature type="transmembrane region" description="Helical" evidence="1">
    <location>
        <begin position="275"/>
        <end position="296"/>
    </location>
</feature>
<dbReference type="EMBL" id="CBHH010000022">
    <property type="protein sequence ID" value="CDD55929.1"/>
    <property type="molecule type" value="Genomic_DNA"/>
</dbReference>
<reference evidence="2" key="1">
    <citation type="submission" date="2012-11" db="EMBL/GenBank/DDBJ databases">
        <title>Dependencies among metagenomic species, viruses, plasmids and units of genetic variation.</title>
        <authorList>
            <person name="Nielsen H.B."/>
            <person name="Almeida M."/>
            <person name="Juncker A.S."/>
            <person name="Rasmussen S."/>
            <person name="Li J."/>
            <person name="Sunagawa S."/>
            <person name="Plichta D."/>
            <person name="Gautier L."/>
            <person name="Le Chatelier E."/>
            <person name="Peletier E."/>
            <person name="Bonde I."/>
            <person name="Nielsen T."/>
            <person name="Manichanh C."/>
            <person name="Arumugam M."/>
            <person name="Batto J."/>
            <person name="Santos M.B.Q.D."/>
            <person name="Blom N."/>
            <person name="Borruel N."/>
            <person name="Burgdorf K.S."/>
            <person name="Boumezbeur F."/>
            <person name="Casellas F."/>
            <person name="Dore J."/>
            <person name="Guarner F."/>
            <person name="Hansen T."/>
            <person name="Hildebrand F."/>
            <person name="Kaas R.S."/>
            <person name="Kennedy S."/>
            <person name="Kristiansen K."/>
            <person name="Kultima J.R."/>
            <person name="Leonard P."/>
            <person name="Levenez F."/>
            <person name="Lund O."/>
            <person name="Moumen B."/>
            <person name="Le Paslier D."/>
            <person name="Pons N."/>
            <person name="Pedersen O."/>
            <person name="Prifti E."/>
            <person name="Qin J."/>
            <person name="Raes J."/>
            <person name="Tap J."/>
            <person name="Tims S."/>
            <person name="Ussery D.W."/>
            <person name="Yamada T."/>
            <person name="MetaHit consortium"/>
            <person name="Renault P."/>
            <person name="Sicheritz-Ponten T."/>
            <person name="Bork P."/>
            <person name="Wang J."/>
            <person name="Brunak S."/>
            <person name="Ehrlich S.D."/>
        </authorList>
    </citation>
    <scope>NUCLEOTIDE SEQUENCE [LARGE SCALE GENOMIC DNA]</scope>
</reference>
<organism evidence="2 3">
    <name type="scientific">Bacteroides pectinophilus CAG:437</name>
    <dbReference type="NCBI Taxonomy" id="1263051"/>
    <lineage>
        <taxon>Bacteria</taxon>
        <taxon>Bacillati</taxon>
        <taxon>Bacillota</taxon>
        <taxon>Clostridia</taxon>
        <taxon>Eubacteriales</taxon>
    </lineage>
</organism>
<dbReference type="Proteomes" id="UP000018141">
    <property type="component" value="Unassembled WGS sequence"/>
</dbReference>
<name>R7AK92_9FIRM</name>
<evidence type="ECO:0000256" key="1">
    <source>
        <dbReference type="SAM" id="Phobius"/>
    </source>
</evidence>
<sequence>MGVNINNTGFYLRGCALYSIFYVFCLYHNPSGITFPLFVAGTIVMFRLFAARRNGLQFRNAVPHECIFYEAAVLLLGISTCITDCIPMIILNKLAIFVLMNCYFLCAVYTTGGWSFAKHLCSVMRIIIGCLEFIPKPFHDAYECRKALKAARSSSDSGNTDNSDVAKMHRLSISPMAKSILLGILIAVPLLLIVVWLLAGADAIFGNIISDIFNYLSVLNFDIIDMFNDIISDLYVILLMGVFAFMAAFCTWSFLCEGHMPSDNHVSAVHNPVTAITFTGILCFVYVLFCLVQFAGMTGAAALPSGCTYAEYARSGFFQLLFVCIINIIIVLACLHYYRVSRALNVILTIICGCTYIMTFSSALRMIMYIKAYNLTFLRISVLWALAAIAVIMIGILINIFRRNFNLFGYFVTAVTIIFVMFSFSRPDYVTARYNYSAMQRRLASEGYNGPDVRNDIIHLTGLSFDAAPILMNSGFENMCRKAESDSYYKNCLMEWGCKLDANEMDRKRAVPLRTFNLSRYTALCRYKGLNHY</sequence>
<feature type="transmembrane region" description="Helical" evidence="1">
    <location>
        <begin position="67"/>
        <end position="90"/>
    </location>
</feature>
<feature type="transmembrane region" description="Helical" evidence="1">
    <location>
        <begin position="317"/>
        <end position="338"/>
    </location>
</feature>
<evidence type="ECO:0000313" key="3">
    <source>
        <dbReference type="Proteomes" id="UP000018141"/>
    </source>
</evidence>
<keyword evidence="1" id="KW-0812">Transmembrane</keyword>